<accession>A0A365U3I3</accession>
<dbReference type="Proteomes" id="UP000253370">
    <property type="component" value="Unassembled WGS sequence"/>
</dbReference>
<dbReference type="InterPro" id="IPR036388">
    <property type="entry name" value="WH-like_DNA-bd_sf"/>
</dbReference>
<dbReference type="InterPro" id="IPR036390">
    <property type="entry name" value="WH_DNA-bd_sf"/>
</dbReference>
<organism evidence="2 3">
    <name type="scientific">Rhodosalinus halophilus</name>
    <dbReference type="NCBI Taxonomy" id="2259333"/>
    <lineage>
        <taxon>Bacteria</taxon>
        <taxon>Pseudomonadati</taxon>
        <taxon>Pseudomonadota</taxon>
        <taxon>Alphaproteobacteria</taxon>
        <taxon>Rhodobacterales</taxon>
        <taxon>Paracoccaceae</taxon>
        <taxon>Rhodosalinus</taxon>
    </lineage>
</organism>
<dbReference type="SUPFAM" id="SSF46785">
    <property type="entry name" value="Winged helix' DNA-binding domain"/>
    <property type="match status" value="1"/>
</dbReference>
<proteinExistence type="predicted"/>
<protein>
    <recommendedName>
        <fullName evidence="1">HTH crp-type domain-containing protein</fullName>
    </recommendedName>
</protein>
<dbReference type="Gene3D" id="1.10.10.10">
    <property type="entry name" value="Winged helix-like DNA-binding domain superfamily/Winged helix DNA-binding domain"/>
    <property type="match status" value="1"/>
</dbReference>
<dbReference type="EMBL" id="QNTQ01000066">
    <property type="protein sequence ID" value="RBI82239.1"/>
    <property type="molecule type" value="Genomic_DNA"/>
</dbReference>
<sequence>MRDTGGQAAKGMARLAASSPADELHSDHLEIRAIDSIATTLADLGQAFGGDMKAVTILLLLARAARGTEAAVGMTQSEIAARSGIPRETVRRKLVAMERPGWIVRHESLWYLNMTLGETKSGDAWVAIKRRYVDRAAAF</sequence>
<dbReference type="Pfam" id="PF13545">
    <property type="entry name" value="HTH_Crp_2"/>
    <property type="match status" value="1"/>
</dbReference>
<dbReference type="AlphaFoldDB" id="A0A365U3I3"/>
<evidence type="ECO:0000313" key="2">
    <source>
        <dbReference type="EMBL" id="RBI82239.1"/>
    </source>
</evidence>
<dbReference type="GO" id="GO:0006355">
    <property type="term" value="P:regulation of DNA-templated transcription"/>
    <property type="evidence" value="ECO:0007669"/>
    <property type="project" value="InterPro"/>
</dbReference>
<gene>
    <name evidence="2" type="ORF">DRV85_18875</name>
</gene>
<name>A0A365U3I3_9RHOB</name>
<dbReference type="InterPro" id="IPR012318">
    <property type="entry name" value="HTH_CRP"/>
</dbReference>
<feature type="non-terminal residue" evidence="2">
    <location>
        <position position="139"/>
    </location>
</feature>
<keyword evidence="3" id="KW-1185">Reference proteome</keyword>
<reference evidence="2 3" key="1">
    <citation type="submission" date="2018-07" db="EMBL/GenBank/DDBJ databases">
        <title>Rhodosalinus sp. strain E84T genomic sequence and assembly.</title>
        <authorList>
            <person name="Liu Z.-W."/>
            <person name="Lu D.-C."/>
        </authorList>
    </citation>
    <scope>NUCLEOTIDE SEQUENCE [LARGE SCALE GENOMIC DNA]</scope>
    <source>
        <strain evidence="2 3">E84</strain>
    </source>
</reference>
<dbReference type="OrthoDB" id="5600162at2"/>
<dbReference type="RefSeq" id="WP_147238906.1">
    <property type="nucleotide sequence ID" value="NZ_QNTQ01000066.1"/>
</dbReference>
<dbReference type="GO" id="GO:0003677">
    <property type="term" value="F:DNA binding"/>
    <property type="evidence" value="ECO:0007669"/>
    <property type="project" value="InterPro"/>
</dbReference>
<evidence type="ECO:0000313" key="3">
    <source>
        <dbReference type="Proteomes" id="UP000253370"/>
    </source>
</evidence>
<feature type="domain" description="HTH crp-type" evidence="1">
    <location>
        <begin position="58"/>
        <end position="106"/>
    </location>
</feature>
<evidence type="ECO:0000259" key="1">
    <source>
        <dbReference type="Pfam" id="PF13545"/>
    </source>
</evidence>
<comment type="caution">
    <text evidence="2">The sequence shown here is derived from an EMBL/GenBank/DDBJ whole genome shotgun (WGS) entry which is preliminary data.</text>
</comment>